<dbReference type="SUPFAM" id="SSF56281">
    <property type="entry name" value="Metallo-hydrolase/oxidoreductase"/>
    <property type="match status" value="1"/>
</dbReference>
<dbReference type="GO" id="GO:0004527">
    <property type="term" value="F:exonuclease activity"/>
    <property type="evidence" value="ECO:0007669"/>
    <property type="project" value="UniProtKB-KW"/>
</dbReference>
<evidence type="ECO:0000256" key="5">
    <source>
        <dbReference type="ARBA" id="ARBA00022839"/>
    </source>
</evidence>
<keyword evidence="3" id="KW-0378">Hydrolase</keyword>
<name>A0A484H5J8_9ZZZZ</name>
<dbReference type="Pfam" id="PF17770">
    <property type="entry name" value="RNase_J_C"/>
    <property type="match status" value="1"/>
</dbReference>
<protein>
    <submittedName>
        <fullName evidence="8">Metallo-beta-lactamase family protein, RNA-specific</fullName>
    </submittedName>
</protein>
<evidence type="ECO:0000256" key="6">
    <source>
        <dbReference type="ARBA" id="ARBA00022884"/>
    </source>
</evidence>
<dbReference type="GO" id="GO:0003723">
    <property type="term" value="F:RNA binding"/>
    <property type="evidence" value="ECO:0007669"/>
    <property type="project" value="UniProtKB-KW"/>
</dbReference>
<dbReference type="InterPro" id="IPR055132">
    <property type="entry name" value="RNase_J_b_CASP"/>
</dbReference>
<dbReference type="PANTHER" id="PTHR43694:SF1">
    <property type="entry name" value="RIBONUCLEASE J"/>
    <property type="match status" value="1"/>
</dbReference>
<keyword evidence="5" id="KW-0269">Exonuclease</keyword>
<dbReference type="Gene3D" id="3.10.20.580">
    <property type="match status" value="1"/>
</dbReference>
<reference evidence="8" key="1">
    <citation type="submission" date="2018-10" db="EMBL/GenBank/DDBJ databases">
        <authorList>
            <person name="Gruber-Vodicka H."/>
            <person name="Jaeckle O."/>
        </authorList>
    </citation>
    <scope>NUCLEOTIDE SEQUENCE</scope>
</reference>
<dbReference type="Gene3D" id="3.60.15.10">
    <property type="entry name" value="Ribonuclease Z/Hydroxyacylglutathione hydrolase-like"/>
    <property type="match status" value="1"/>
</dbReference>
<proteinExistence type="predicted"/>
<dbReference type="Pfam" id="PF07521">
    <property type="entry name" value="RMMBL"/>
    <property type="match status" value="1"/>
</dbReference>
<evidence type="ECO:0000256" key="1">
    <source>
        <dbReference type="ARBA" id="ARBA00022722"/>
    </source>
</evidence>
<dbReference type="InterPro" id="IPR001279">
    <property type="entry name" value="Metallo-B-lactamas"/>
</dbReference>
<keyword evidence="2" id="KW-0479">Metal-binding</keyword>
<keyword evidence="6" id="KW-0694">RNA-binding</keyword>
<dbReference type="InterPro" id="IPR041636">
    <property type="entry name" value="RNase_J_C"/>
</dbReference>
<dbReference type="SMART" id="SM00849">
    <property type="entry name" value="Lactamase_B"/>
    <property type="match status" value="1"/>
</dbReference>
<evidence type="ECO:0000256" key="3">
    <source>
        <dbReference type="ARBA" id="ARBA00022801"/>
    </source>
</evidence>
<dbReference type="Gene3D" id="3.40.50.10710">
    <property type="entry name" value="Metallo-hydrolase/oxidoreductase"/>
    <property type="match status" value="1"/>
</dbReference>
<dbReference type="InterPro" id="IPR042173">
    <property type="entry name" value="RNase_J_2"/>
</dbReference>
<evidence type="ECO:0000313" key="8">
    <source>
        <dbReference type="EMBL" id="VBB68601.1"/>
    </source>
</evidence>
<dbReference type="InterPro" id="IPR036866">
    <property type="entry name" value="RibonucZ/Hydroxyglut_hydro"/>
</dbReference>
<keyword evidence="1" id="KW-0540">Nuclease</keyword>
<dbReference type="GO" id="GO:0046872">
    <property type="term" value="F:metal ion binding"/>
    <property type="evidence" value="ECO:0007669"/>
    <property type="project" value="UniProtKB-KW"/>
</dbReference>
<dbReference type="CDD" id="cd07714">
    <property type="entry name" value="RNaseJ_MBL-fold"/>
    <property type="match status" value="1"/>
</dbReference>
<sequence>MINKFTIPEDQVVFVSLGGAGEIGMNMYLYGYDGQWLMVDCGVTFSHGSLPAMDVVLPDPTFISGYGKSLIGLVITHGHEDHLGAVGWLWPQLRCPVYTTPFTAALLNRKLAEVGLEYDVPVHPMALGGQLTLGPFAIEFVPLTHSIPEPVALAIRTSAGTIVHSGDWKFDPAPMVGRVTDIAALARLGTEGVMAMIGDSTNVFTMGSSGSEADVRASLTRLFANVESRIAVTCFASNIARLESITVAATANGRKVALLGRSLWRLVEAAQQLGYLSSLCFHTAQDMIGLPQSCVLYVCTGSQGEPRAALARVAALNHPYVRLGHGDMVVFSSRIIPGNERAIHGLHNQFVRLGARVVTECDYFVHVSGHPGQPEMAEMYQLVRPRLLVPIHGEMRHLVAHADLVRSYGMASMVVENGQMITLGPAQPSFLGTVPVGKMIVDGHRLIPSDSQIFRSRKRMVFNGFAALTLVVDSAGHLLHDPQLTASSVLNPEEEENEGNTVVAAVRAAISRLSIDERCDDDSIRAAARSAMRRSFQESLGKKPLTEVHLVRM</sequence>
<accession>A0A484H5J8</accession>
<evidence type="ECO:0000256" key="2">
    <source>
        <dbReference type="ARBA" id="ARBA00022723"/>
    </source>
</evidence>
<feature type="domain" description="Metallo-beta-lactamase" evidence="7">
    <location>
        <begin position="24"/>
        <end position="219"/>
    </location>
</feature>
<evidence type="ECO:0000259" key="7">
    <source>
        <dbReference type="SMART" id="SM00849"/>
    </source>
</evidence>
<dbReference type="InterPro" id="IPR011108">
    <property type="entry name" value="RMMBL"/>
</dbReference>
<dbReference type="Pfam" id="PF00753">
    <property type="entry name" value="Lactamase_B"/>
    <property type="match status" value="1"/>
</dbReference>
<dbReference type="Pfam" id="PF22505">
    <property type="entry name" value="RNase_J_b_CASP"/>
    <property type="match status" value="1"/>
</dbReference>
<gene>
    <name evidence="8" type="ORF">RIEGSTA812A_PEG_74</name>
</gene>
<keyword evidence="4" id="KW-0862">Zinc</keyword>
<dbReference type="EMBL" id="LR026963">
    <property type="protein sequence ID" value="VBB68601.1"/>
    <property type="molecule type" value="Genomic_DNA"/>
</dbReference>
<dbReference type="PANTHER" id="PTHR43694">
    <property type="entry name" value="RIBONUCLEASE J"/>
    <property type="match status" value="1"/>
</dbReference>
<dbReference type="AlphaFoldDB" id="A0A484H5J8"/>
<organism evidence="8">
    <name type="scientific">invertebrate metagenome</name>
    <dbReference type="NCBI Taxonomy" id="1711999"/>
    <lineage>
        <taxon>unclassified sequences</taxon>
        <taxon>metagenomes</taxon>
        <taxon>organismal metagenomes</taxon>
    </lineage>
</organism>
<evidence type="ECO:0000256" key="4">
    <source>
        <dbReference type="ARBA" id="ARBA00022833"/>
    </source>
</evidence>